<keyword evidence="3" id="KW-1185">Reference proteome</keyword>
<proteinExistence type="predicted"/>
<protein>
    <submittedName>
        <fullName evidence="2">Uncharacterized protein</fullName>
    </submittedName>
</protein>
<organism evidence="2 3">
    <name type="scientific">Rathayibacter tanaceti</name>
    <dbReference type="NCBI Taxonomy" id="1671680"/>
    <lineage>
        <taxon>Bacteria</taxon>
        <taxon>Bacillati</taxon>
        <taxon>Actinomycetota</taxon>
        <taxon>Actinomycetes</taxon>
        <taxon>Micrococcales</taxon>
        <taxon>Microbacteriaceae</taxon>
        <taxon>Rathayibacter</taxon>
    </lineage>
</organism>
<comment type="caution">
    <text evidence="2">The sequence shown here is derived from an EMBL/GenBank/DDBJ whole genome shotgun (WGS) entry which is preliminary data.</text>
</comment>
<gene>
    <name evidence="2" type="ORF">ACH61_00700</name>
</gene>
<evidence type="ECO:0000256" key="1">
    <source>
        <dbReference type="SAM" id="MobiDB-lite"/>
    </source>
</evidence>
<sequence length="99" mass="10318">MSSAVARPAATAITETAPPERPKKAMATTAAALAPEVMPMMSGLASALRSIVWKITPPIPNPTPTSTAVIVRGRRRVPTVKEAPGTLSPRTTRITCGTE</sequence>
<dbReference type="AlphaFoldDB" id="A0A166IC51"/>
<name>A0A166IC51_9MICO</name>
<feature type="compositionally biased region" description="Low complexity" evidence="1">
    <location>
        <begin position="1"/>
        <end position="17"/>
    </location>
</feature>
<dbReference type="EMBL" id="LIIN01000014">
    <property type="protein sequence ID" value="KZX22133.1"/>
    <property type="molecule type" value="Genomic_DNA"/>
</dbReference>
<reference evidence="2 3" key="1">
    <citation type="submission" date="2015-08" db="EMBL/GenBank/DDBJ databases">
        <title>Draft Genome Sequence of Rathayibacter sp. Strain VKM Ac-2596 Isolated from Leaf Gall Induced by Plant-Parasitic Nematodes.</title>
        <authorList>
            <person name="Vasilenko O.V."/>
            <person name="Starodumova I.P."/>
            <person name="Tarlachkov S.V."/>
            <person name="Dorofeeva L.V."/>
            <person name="Evtushenko L.I."/>
        </authorList>
    </citation>
    <scope>NUCLEOTIDE SEQUENCE [LARGE SCALE GENOMIC DNA]</scope>
    <source>
        <strain evidence="2 3">VKM Ac-2596</strain>
    </source>
</reference>
<accession>A0A166IC51</accession>
<dbReference type="Proteomes" id="UP000076717">
    <property type="component" value="Unassembled WGS sequence"/>
</dbReference>
<feature type="region of interest" description="Disordered" evidence="1">
    <location>
        <begin position="1"/>
        <end position="24"/>
    </location>
</feature>
<evidence type="ECO:0000313" key="3">
    <source>
        <dbReference type="Proteomes" id="UP000076717"/>
    </source>
</evidence>
<evidence type="ECO:0000313" key="2">
    <source>
        <dbReference type="EMBL" id="KZX22133.1"/>
    </source>
</evidence>